<organism evidence="4 5">
    <name type="scientific">Tetranychus urticae</name>
    <name type="common">Two-spotted spider mite</name>
    <dbReference type="NCBI Taxonomy" id="32264"/>
    <lineage>
        <taxon>Eukaryota</taxon>
        <taxon>Metazoa</taxon>
        <taxon>Ecdysozoa</taxon>
        <taxon>Arthropoda</taxon>
        <taxon>Chelicerata</taxon>
        <taxon>Arachnida</taxon>
        <taxon>Acari</taxon>
        <taxon>Acariformes</taxon>
        <taxon>Trombidiformes</taxon>
        <taxon>Prostigmata</taxon>
        <taxon>Eleutherengona</taxon>
        <taxon>Raphignathae</taxon>
        <taxon>Tetranychoidea</taxon>
        <taxon>Tetranychidae</taxon>
        <taxon>Tetranychus</taxon>
    </lineage>
</organism>
<keyword evidence="3" id="KW-0812">Transmembrane</keyword>
<dbReference type="OMA" id="HLNQLEW"/>
<reference evidence="4" key="2">
    <citation type="submission" date="2015-06" db="UniProtKB">
        <authorList>
            <consortium name="EnsemblMetazoa"/>
        </authorList>
    </citation>
    <scope>IDENTIFICATION</scope>
</reference>
<protein>
    <recommendedName>
        <fullName evidence="2">Protein CNPPD1</fullName>
    </recommendedName>
</protein>
<dbReference type="EnsemblMetazoa" id="tetur37g00840.1">
    <property type="protein sequence ID" value="tetur37g00840.1"/>
    <property type="gene ID" value="tetur37g00840"/>
</dbReference>
<gene>
    <name evidence="4" type="primary">107370093</name>
</gene>
<dbReference type="CDD" id="cd20557">
    <property type="entry name" value="CYCLIN_ScPCL1-like"/>
    <property type="match status" value="1"/>
</dbReference>
<dbReference type="GO" id="GO:0005634">
    <property type="term" value="C:nucleus"/>
    <property type="evidence" value="ECO:0007669"/>
    <property type="project" value="TreeGrafter"/>
</dbReference>
<dbReference type="eggNOG" id="KOG1674">
    <property type="taxonomic scope" value="Eukaryota"/>
</dbReference>
<dbReference type="EMBL" id="CAEY01001063">
    <property type="status" value="NOT_ANNOTATED_CDS"/>
    <property type="molecule type" value="Genomic_DNA"/>
</dbReference>
<dbReference type="Gene3D" id="1.10.472.10">
    <property type="entry name" value="Cyclin-like"/>
    <property type="match status" value="1"/>
</dbReference>
<dbReference type="SUPFAM" id="SSF47954">
    <property type="entry name" value="Cyclin-like"/>
    <property type="match status" value="1"/>
</dbReference>
<comment type="similarity">
    <text evidence="1">Belongs to the CNPPD1 family.</text>
</comment>
<dbReference type="STRING" id="32264.T1L455"/>
<evidence type="ECO:0000256" key="1">
    <source>
        <dbReference type="ARBA" id="ARBA00038508"/>
    </source>
</evidence>
<dbReference type="PANTHER" id="PTHR15615">
    <property type="match status" value="1"/>
</dbReference>
<reference evidence="5" key="1">
    <citation type="submission" date="2011-08" db="EMBL/GenBank/DDBJ databases">
        <authorList>
            <person name="Rombauts S."/>
        </authorList>
    </citation>
    <scope>NUCLEOTIDE SEQUENCE</scope>
    <source>
        <strain evidence="5">London</strain>
    </source>
</reference>
<sequence>MKMTKSGNIEVKTIPFTEESFKMFKKAMRNSCTPTALEVFDFDYAFKLTKKAKVSPYAFMLSLIYIERVRQQSPDYFRKVSPCDLFLVSLMAASKVLIDEGEDEEIKNDRWATIAQLKLRYINQLEREFLSAIDWNLFVHQKIFYETMVNIIVTIIRNECRKRCWNGLTYNEIMVLLEYDEKFKQVCLLVYQYMVKVMLVFSLTYSAIILSVLSTEQSLPN</sequence>
<name>T1L455_TETUR</name>
<keyword evidence="5" id="KW-1185">Reference proteome</keyword>
<evidence type="ECO:0000313" key="4">
    <source>
        <dbReference type="EnsemblMetazoa" id="tetur37g00840.1"/>
    </source>
</evidence>
<dbReference type="InterPro" id="IPR036915">
    <property type="entry name" value="Cyclin-like_sf"/>
</dbReference>
<dbReference type="PANTHER" id="PTHR15615:SF108">
    <property type="entry name" value="PROTEIN CNPPD1"/>
    <property type="match status" value="1"/>
</dbReference>
<evidence type="ECO:0000313" key="5">
    <source>
        <dbReference type="Proteomes" id="UP000015104"/>
    </source>
</evidence>
<dbReference type="Pfam" id="PF08613">
    <property type="entry name" value="Cyclin"/>
    <property type="match status" value="1"/>
</dbReference>
<keyword evidence="3" id="KW-1133">Transmembrane helix</keyword>
<feature type="transmembrane region" description="Helical" evidence="3">
    <location>
        <begin position="193"/>
        <end position="213"/>
    </location>
</feature>
<proteinExistence type="inferred from homology"/>
<dbReference type="OrthoDB" id="244495at2759"/>
<dbReference type="GO" id="GO:0000307">
    <property type="term" value="C:cyclin-dependent protein kinase holoenzyme complex"/>
    <property type="evidence" value="ECO:0007669"/>
    <property type="project" value="TreeGrafter"/>
</dbReference>
<dbReference type="HOGENOM" id="CLU_051510_1_0_1"/>
<evidence type="ECO:0000256" key="2">
    <source>
        <dbReference type="ARBA" id="ARBA00040808"/>
    </source>
</evidence>
<dbReference type="Proteomes" id="UP000015104">
    <property type="component" value="Unassembled WGS sequence"/>
</dbReference>
<evidence type="ECO:0000256" key="3">
    <source>
        <dbReference type="SAM" id="Phobius"/>
    </source>
</evidence>
<dbReference type="KEGG" id="tut:107370093"/>
<dbReference type="GO" id="GO:0019901">
    <property type="term" value="F:protein kinase binding"/>
    <property type="evidence" value="ECO:0007669"/>
    <property type="project" value="InterPro"/>
</dbReference>
<accession>T1L455</accession>
<dbReference type="GO" id="GO:0016538">
    <property type="term" value="F:cyclin-dependent protein serine/threonine kinase regulator activity"/>
    <property type="evidence" value="ECO:0007669"/>
    <property type="project" value="TreeGrafter"/>
</dbReference>
<dbReference type="InterPro" id="IPR013922">
    <property type="entry name" value="Cyclin_PHO80-like"/>
</dbReference>
<dbReference type="AlphaFoldDB" id="T1L455"/>
<keyword evidence="3" id="KW-0472">Membrane</keyword>